<dbReference type="AlphaFoldDB" id="A0A9D4V8U3"/>
<evidence type="ECO:0000256" key="1">
    <source>
        <dbReference type="ARBA" id="ARBA00022723"/>
    </source>
</evidence>
<dbReference type="EMBL" id="JABFUD020000003">
    <property type="protein sequence ID" value="KAI5081575.1"/>
    <property type="molecule type" value="Genomic_DNA"/>
</dbReference>
<dbReference type="Gene3D" id="2.60.40.420">
    <property type="entry name" value="Cupredoxins - blue copper proteins"/>
    <property type="match status" value="1"/>
</dbReference>
<evidence type="ECO:0000313" key="9">
    <source>
        <dbReference type="Proteomes" id="UP000886520"/>
    </source>
</evidence>
<dbReference type="OrthoDB" id="206968at2759"/>
<dbReference type="PANTHER" id="PTHR33021:SF339">
    <property type="entry name" value="OS07G0570600 PROTEIN"/>
    <property type="match status" value="1"/>
</dbReference>
<accession>A0A9D4V8U3</accession>
<evidence type="ECO:0000256" key="6">
    <source>
        <dbReference type="SAM" id="SignalP"/>
    </source>
</evidence>
<feature type="transmembrane region" description="Helical" evidence="5">
    <location>
        <begin position="181"/>
        <end position="202"/>
    </location>
</feature>
<gene>
    <name evidence="8" type="ORF">GOP47_0001318</name>
</gene>
<feature type="region of interest" description="Disordered" evidence="4">
    <location>
        <begin position="133"/>
        <end position="171"/>
    </location>
</feature>
<feature type="signal peptide" evidence="6">
    <location>
        <begin position="1"/>
        <end position="30"/>
    </location>
</feature>
<dbReference type="PROSITE" id="PS00196">
    <property type="entry name" value="COPPER_BLUE"/>
    <property type="match status" value="1"/>
</dbReference>
<dbReference type="CDD" id="cd04216">
    <property type="entry name" value="Phytocyanin"/>
    <property type="match status" value="1"/>
</dbReference>
<dbReference type="InterPro" id="IPR008972">
    <property type="entry name" value="Cupredoxin"/>
</dbReference>
<organism evidence="8 9">
    <name type="scientific">Adiantum capillus-veneris</name>
    <name type="common">Maidenhair fern</name>
    <dbReference type="NCBI Taxonomy" id="13818"/>
    <lineage>
        <taxon>Eukaryota</taxon>
        <taxon>Viridiplantae</taxon>
        <taxon>Streptophyta</taxon>
        <taxon>Embryophyta</taxon>
        <taxon>Tracheophyta</taxon>
        <taxon>Polypodiopsida</taxon>
        <taxon>Polypodiidae</taxon>
        <taxon>Polypodiales</taxon>
        <taxon>Pteridineae</taxon>
        <taxon>Pteridaceae</taxon>
        <taxon>Vittarioideae</taxon>
        <taxon>Adiantum</taxon>
    </lineage>
</organism>
<dbReference type="FunFam" id="2.60.40.420:FF:000003">
    <property type="entry name" value="Blue copper"/>
    <property type="match status" value="1"/>
</dbReference>
<proteinExistence type="predicted"/>
<dbReference type="GO" id="GO:0046872">
    <property type="term" value="F:metal ion binding"/>
    <property type="evidence" value="ECO:0007669"/>
    <property type="project" value="UniProtKB-KW"/>
</dbReference>
<dbReference type="PROSITE" id="PS51485">
    <property type="entry name" value="PHYTOCYANIN"/>
    <property type="match status" value="1"/>
</dbReference>
<evidence type="ECO:0000256" key="5">
    <source>
        <dbReference type="SAM" id="Phobius"/>
    </source>
</evidence>
<name>A0A9D4V8U3_ADICA</name>
<keyword evidence="5" id="KW-0812">Transmembrane</keyword>
<dbReference type="InterPro" id="IPR028871">
    <property type="entry name" value="BlueCu_1_BS"/>
</dbReference>
<dbReference type="Proteomes" id="UP000886520">
    <property type="component" value="Chromosome 2"/>
</dbReference>
<reference evidence="8" key="1">
    <citation type="submission" date="2021-01" db="EMBL/GenBank/DDBJ databases">
        <title>Adiantum capillus-veneris genome.</title>
        <authorList>
            <person name="Fang Y."/>
            <person name="Liao Q."/>
        </authorList>
    </citation>
    <scope>NUCLEOTIDE SEQUENCE</scope>
    <source>
        <strain evidence="8">H3</strain>
        <tissue evidence="8">Leaf</tissue>
    </source>
</reference>
<evidence type="ECO:0000256" key="2">
    <source>
        <dbReference type="ARBA" id="ARBA00023008"/>
    </source>
</evidence>
<evidence type="ECO:0000256" key="3">
    <source>
        <dbReference type="ARBA" id="ARBA00023180"/>
    </source>
</evidence>
<dbReference type="GO" id="GO:0009055">
    <property type="term" value="F:electron transfer activity"/>
    <property type="evidence" value="ECO:0007669"/>
    <property type="project" value="InterPro"/>
</dbReference>
<evidence type="ECO:0000259" key="7">
    <source>
        <dbReference type="PROSITE" id="PS51485"/>
    </source>
</evidence>
<sequence length="203" mass="22319">MKSFFLHSRESMALVLAFMVAMLSFKMVSAIQYTVGDSVGWGLGNDLQSWSTQFKFSVGDELYFPYPAGQHSVLLVTEEDYKGCNIKKPITSDNGMGNMVITLISAETYYFICGVPGHCEQGLRLSIAVEHEAPSTSDTTSPPKEVDNDSPKVLTPPLDSHLDDPTLNSGNNFRRNSSSKLYFSTPVCIALMILSISCTLRLV</sequence>
<dbReference type="SUPFAM" id="SSF49503">
    <property type="entry name" value="Cupredoxins"/>
    <property type="match status" value="1"/>
</dbReference>
<keyword evidence="5" id="KW-1133">Transmembrane helix</keyword>
<comment type="caution">
    <text evidence="8">The sequence shown here is derived from an EMBL/GenBank/DDBJ whole genome shotgun (WGS) entry which is preliminary data.</text>
</comment>
<dbReference type="InterPro" id="IPR003245">
    <property type="entry name" value="Phytocyanin_dom"/>
</dbReference>
<dbReference type="Pfam" id="PF02298">
    <property type="entry name" value="Cu_bind_like"/>
    <property type="match status" value="1"/>
</dbReference>
<evidence type="ECO:0000256" key="4">
    <source>
        <dbReference type="SAM" id="MobiDB-lite"/>
    </source>
</evidence>
<keyword evidence="3" id="KW-0325">Glycoprotein</keyword>
<evidence type="ECO:0000313" key="8">
    <source>
        <dbReference type="EMBL" id="KAI5081575.1"/>
    </source>
</evidence>
<keyword evidence="1" id="KW-0479">Metal-binding</keyword>
<keyword evidence="2" id="KW-0186">Copper</keyword>
<keyword evidence="6" id="KW-0732">Signal</keyword>
<dbReference type="PANTHER" id="PTHR33021">
    <property type="entry name" value="BLUE COPPER PROTEIN"/>
    <property type="match status" value="1"/>
</dbReference>
<dbReference type="GO" id="GO:0005886">
    <property type="term" value="C:plasma membrane"/>
    <property type="evidence" value="ECO:0007669"/>
    <property type="project" value="TreeGrafter"/>
</dbReference>
<protein>
    <recommendedName>
        <fullName evidence="7">Phytocyanin domain-containing protein</fullName>
    </recommendedName>
</protein>
<feature type="chain" id="PRO_5038646595" description="Phytocyanin domain-containing protein" evidence="6">
    <location>
        <begin position="31"/>
        <end position="203"/>
    </location>
</feature>
<dbReference type="InterPro" id="IPR039391">
    <property type="entry name" value="Phytocyanin-like"/>
</dbReference>
<keyword evidence="5" id="KW-0472">Membrane</keyword>
<keyword evidence="9" id="KW-1185">Reference proteome</keyword>
<feature type="domain" description="Phytocyanin" evidence="7">
    <location>
        <begin position="31"/>
        <end position="131"/>
    </location>
</feature>